<proteinExistence type="predicted"/>
<sequence>MGSISSEQLRVVVLGGSAGSLDSLRAIVATLPRDPGFAALVITHLDPSEESRLADILQADAHMPVERLVHLRKIEHDRIYVLPENAGVIALDGHFRLTRRHAGLNLPIDTCLASLAQDPDVNGAVVILSGTGQDGAAGLVDLKASGGFAIAQQPQTARHKSMPTAAIDTGLIDEVLPPEEIAACLTQRFGDQSRSDETNDSQTSENDALATAISIVQQRTGINLSYVKDVNLRRRFLRRVLLQKDRDVDAYLQLLRSDAREAEALRDDILIGVTAFFRDAEFVNVLRQSVIPALLELKRDPIRIWVPACSTGEEVYTIATLLREALDREAPHRRVQIFGTDINETSIEIARAGRYSLTSIEDMPEAFRESTFAATSGGYVVRKSIRDMCVFARHNVLTHAPFSGMDLISCRNLLIYLRKEAQQHVLEVLHYACRPNGFMLLGRAEAVSGADGFEHAGAPHLYRKVPAAKRQQGAFPIDALRPWASQGTAPSVRRAQQPDPILEAANRAALERYSPPGFVVDDKGDVVHFRGDVSGFVAPASGEASLALPRLLQPELNVTVRTALIEAKRTNQPVRRERVALGDQHFALEVLPLTADDLVPHFLVTMERLPDLAPGRHGASTGAGATGARVQELERTVTTLSDELEATQAQLKTVVAEFESANEELRTANEEMLSTNEELQSANEELMLAKQELESTNQELASLNDELNSRNQQLDRANDDLSNLVEGIPLPVVVLDRQLRLRHFSPQAQTLFGLSDDSVGQPMAQQNSLFSAADLERVVQSAVQGLADVEHEYQDSEGRWWLVNVRAYRTADDRIDGAVLAFQDIDALKRALGTAQSARDEAERANTAKDNFLALVSHELRSPLNVISGWAAVLMTARERGVSTDEEMSQRAVTTILRHCQLQAELIDDLLDVSRISSGRFSLDTKPVDFAAAVRTVVESNRPAAEKKQITLVSAGLQGRAIVSGDARRLQQVASNLLGNALKFTPDGGRVEVALTQLGTLVELSVTDNGIGVKAELLPRLFDRFMQSDITRTRNYGGLGLGLSIVKHLVSAHGGTVTASSEGEGRGTRLTVRLPLMLETVVERDIVVPASGGSARMDGLSVLLVDDDVPAQEALAQLLRGLGAQVQTANGAQEALACLAAGSFDILISDLAMPGADGHALLRGVRACEGDRRRIYALALTGLASIHDRDAAIEAGFDDHLPKPVNLQLLIEKLSLGRGR</sequence>
<feature type="active site" evidence="8">
    <location>
        <position position="134"/>
    </location>
</feature>
<dbReference type="GO" id="GO:0005886">
    <property type="term" value="C:plasma membrane"/>
    <property type="evidence" value="ECO:0007669"/>
    <property type="project" value="UniProtKB-SubCell"/>
</dbReference>
<dbReference type="GO" id="GO:0000155">
    <property type="term" value="F:phosphorelay sensor kinase activity"/>
    <property type="evidence" value="ECO:0007669"/>
    <property type="project" value="InterPro"/>
</dbReference>
<keyword evidence="6" id="KW-0808">Transferase</keyword>
<dbReference type="EC" id="2.7.13.3" evidence="3"/>
<dbReference type="Pfam" id="PF00512">
    <property type="entry name" value="HisKA"/>
    <property type="match status" value="1"/>
</dbReference>
<evidence type="ECO:0000259" key="14">
    <source>
        <dbReference type="PROSITE" id="PS50122"/>
    </source>
</evidence>
<dbReference type="Pfam" id="PF01339">
    <property type="entry name" value="CheB_methylest"/>
    <property type="match status" value="1"/>
</dbReference>
<evidence type="ECO:0000256" key="10">
    <source>
        <dbReference type="SAM" id="Coils"/>
    </source>
</evidence>
<dbReference type="PANTHER" id="PTHR24422:SF27">
    <property type="entry name" value="PROTEIN-GLUTAMATE O-METHYLTRANSFERASE"/>
    <property type="match status" value="1"/>
</dbReference>
<comment type="catalytic activity">
    <reaction evidence="1">
        <text>ATP + protein L-histidine = ADP + protein N-phospho-L-histidine.</text>
        <dbReference type="EC" id="2.7.13.3"/>
    </reaction>
</comment>
<dbReference type="SMART" id="SM00138">
    <property type="entry name" value="MeTrc"/>
    <property type="match status" value="1"/>
</dbReference>
<evidence type="ECO:0000259" key="12">
    <source>
        <dbReference type="PROSITE" id="PS50110"/>
    </source>
</evidence>
<dbReference type="AlphaFoldDB" id="A0AAD0NA81"/>
<feature type="active site" evidence="8">
    <location>
        <position position="17"/>
    </location>
</feature>
<evidence type="ECO:0000256" key="1">
    <source>
        <dbReference type="ARBA" id="ARBA00000085"/>
    </source>
</evidence>
<dbReference type="Gene3D" id="3.30.450.20">
    <property type="entry name" value="PAS domain"/>
    <property type="match status" value="1"/>
</dbReference>
<dbReference type="Pfam" id="PF00072">
    <property type="entry name" value="Response_reg"/>
    <property type="match status" value="1"/>
</dbReference>
<dbReference type="InterPro" id="IPR003661">
    <property type="entry name" value="HisK_dim/P_dom"/>
</dbReference>
<feature type="domain" description="PAS" evidence="13">
    <location>
        <begin position="717"/>
        <end position="759"/>
    </location>
</feature>
<dbReference type="PROSITE" id="PS50109">
    <property type="entry name" value="HIS_KIN"/>
    <property type="match status" value="1"/>
</dbReference>
<dbReference type="InterPro" id="IPR003594">
    <property type="entry name" value="HATPase_dom"/>
</dbReference>
<dbReference type="SUPFAM" id="SSF57997">
    <property type="entry name" value="Tropomyosin"/>
    <property type="match status" value="1"/>
</dbReference>
<dbReference type="SMART" id="SM00091">
    <property type="entry name" value="PAS"/>
    <property type="match status" value="1"/>
</dbReference>
<evidence type="ECO:0000259" key="15">
    <source>
        <dbReference type="PROSITE" id="PS50123"/>
    </source>
</evidence>
<dbReference type="InterPro" id="IPR011006">
    <property type="entry name" value="CheY-like_superfamily"/>
</dbReference>
<dbReference type="PROSITE" id="PS50110">
    <property type="entry name" value="RESPONSE_REGULATORY"/>
    <property type="match status" value="1"/>
</dbReference>
<evidence type="ECO:0000256" key="9">
    <source>
        <dbReference type="PROSITE-ProRule" id="PRU00169"/>
    </source>
</evidence>
<dbReference type="CDD" id="cd16434">
    <property type="entry name" value="CheB-CheR_fusion"/>
    <property type="match status" value="1"/>
</dbReference>
<dbReference type="SUPFAM" id="SSF53335">
    <property type="entry name" value="S-adenosyl-L-methionine-dependent methyltransferases"/>
    <property type="match status" value="1"/>
</dbReference>
<evidence type="ECO:0000313" key="17">
    <source>
        <dbReference type="Proteomes" id="UP000244809"/>
    </source>
</evidence>
<dbReference type="RefSeq" id="WP_006476314.1">
    <property type="nucleotide sequence ID" value="NZ_CADEUB010000007.1"/>
</dbReference>
<reference evidence="16 17" key="1">
    <citation type="submission" date="2017-04" db="EMBL/GenBank/DDBJ databases">
        <title>Complete genome sequence of Burkholderia cenocepacia PC184 Midwest clone.</title>
        <authorList>
            <person name="Mulks M.H."/>
            <person name="Cooper V.S."/>
        </authorList>
    </citation>
    <scope>NUCLEOTIDE SEQUENCE [LARGE SCALE GENOMIC DNA]</scope>
    <source>
        <strain evidence="16 17">PC184 Mulks</strain>
    </source>
</reference>
<evidence type="ECO:0000259" key="13">
    <source>
        <dbReference type="PROSITE" id="PS50112"/>
    </source>
</evidence>
<feature type="modified residue" description="4-aspartylphosphate" evidence="9">
    <location>
        <position position="1150"/>
    </location>
</feature>
<evidence type="ECO:0000256" key="3">
    <source>
        <dbReference type="ARBA" id="ARBA00012438"/>
    </source>
</evidence>
<dbReference type="InterPro" id="IPR036890">
    <property type="entry name" value="HATPase_C_sf"/>
</dbReference>
<dbReference type="Proteomes" id="UP000244809">
    <property type="component" value="Chromosome 3"/>
</dbReference>
<dbReference type="SUPFAM" id="SSF47384">
    <property type="entry name" value="Homodimeric domain of signal transducing histidine kinase"/>
    <property type="match status" value="1"/>
</dbReference>
<dbReference type="GO" id="GO:0008984">
    <property type="term" value="F:protein-glutamate methylesterase activity"/>
    <property type="evidence" value="ECO:0007669"/>
    <property type="project" value="InterPro"/>
</dbReference>
<evidence type="ECO:0000256" key="5">
    <source>
        <dbReference type="ARBA" id="ARBA00022553"/>
    </source>
</evidence>
<feature type="coiled-coil region" evidence="10">
    <location>
        <begin position="630"/>
        <end position="724"/>
    </location>
</feature>
<feature type="domain" description="CheR-type methyltransferase" evidence="15">
    <location>
        <begin position="215"/>
        <end position="449"/>
    </location>
</feature>
<evidence type="ECO:0000256" key="2">
    <source>
        <dbReference type="ARBA" id="ARBA00004429"/>
    </source>
</evidence>
<name>A0AAD0NA81_9BURK</name>
<dbReference type="SMART" id="SM00387">
    <property type="entry name" value="HATPase_c"/>
    <property type="match status" value="1"/>
</dbReference>
<dbReference type="Gene3D" id="1.10.287.130">
    <property type="match status" value="1"/>
</dbReference>
<dbReference type="PROSITE" id="PS50112">
    <property type="entry name" value="PAS"/>
    <property type="match status" value="1"/>
</dbReference>
<dbReference type="Gene3D" id="1.20.120.330">
    <property type="entry name" value="Nucleotidyltransferases domain 2"/>
    <property type="match status" value="1"/>
</dbReference>
<feature type="domain" description="Histidine kinase" evidence="11">
    <location>
        <begin position="855"/>
        <end position="1078"/>
    </location>
</feature>
<dbReference type="SUPFAM" id="SSF47757">
    <property type="entry name" value="Chemotaxis receptor methyltransferase CheR, N-terminal domain"/>
    <property type="match status" value="1"/>
</dbReference>
<keyword evidence="5 9" id="KW-0597">Phosphoprotein</keyword>
<dbReference type="InterPro" id="IPR005467">
    <property type="entry name" value="His_kinase_dom"/>
</dbReference>
<dbReference type="SUPFAM" id="SSF55874">
    <property type="entry name" value="ATPase domain of HSP90 chaperone/DNA topoisomerase II/histidine kinase"/>
    <property type="match status" value="1"/>
</dbReference>
<dbReference type="SUPFAM" id="SSF52172">
    <property type="entry name" value="CheY-like"/>
    <property type="match status" value="1"/>
</dbReference>
<dbReference type="GO" id="GO:0000156">
    <property type="term" value="F:phosphorelay response regulator activity"/>
    <property type="evidence" value="ECO:0007669"/>
    <property type="project" value="InterPro"/>
</dbReference>
<dbReference type="Gene3D" id="3.30.565.10">
    <property type="entry name" value="Histidine kinase-like ATPase, C-terminal domain"/>
    <property type="match status" value="1"/>
</dbReference>
<dbReference type="InterPro" id="IPR029063">
    <property type="entry name" value="SAM-dependent_MTases_sf"/>
</dbReference>
<evidence type="ECO:0000256" key="4">
    <source>
        <dbReference type="ARBA" id="ARBA00022500"/>
    </source>
</evidence>
<dbReference type="FunFam" id="3.30.565.10:FF:000006">
    <property type="entry name" value="Sensor histidine kinase WalK"/>
    <property type="match status" value="1"/>
</dbReference>
<dbReference type="GO" id="GO:0008757">
    <property type="term" value="F:S-adenosylmethionine-dependent methyltransferase activity"/>
    <property type="evidence" value="ECO:0007669"/>
    <property type="project" value="InterPro"/>
</dbReference>
<dbReference type="InterPro" id="IPR000780">
    <property type="entry name" value="CheR_MeTrfase"/>
</dbReference>
<dbReference type="InterPro" id="IPR036097">
    <property type="entry name" value="HisK_dim/P_sf"/>
</dbReference>
<dbReference type="SMART" id="SM00388">
    <property type="entry name" value="HisKA"/>
    <property type="match status" value="1"/>
</dbReference>
<keyword evidence="10" id="KW-0175">Coiled coil</keyword>
<keyword evidence="8" id="KW-0378">Hydrolase</keyword>
<dbReference type="InterPro" id="IPR050903">
    <property type="entry name" value="Bact_Chemotaxis_MeTrfase"/>
</dbReference>
<dbReference type="InterPro" id="IPR001789">
    <property type="entry name" value="Sig_transdc_resp-reg_receiver"/>
</dbReference>
<gene>
    <name evidence="16" type="ORF">B9Z07_17330</name>
</gene>
<dbReference type="SUPFAM" id="SSF55785">
    <property type="entry name" value="PYP-like sensor domain (PAS domain)"/>
    <property type="match status" value="1"/>
</dbReference>
<dbReference type="PROSITE" id="PS50123">
    <property type="entry name" value="CHER"/>
    <property type="match status" value="1"/>
</dbReference>
<dbReference type="InterPro" id="IPR035965">
    <property type="entry name" value="PAS-like_dom_sf"/>
</dbReference>
<evidence type="ECO:0000256" key="6">
    <source>
        <dbReference type="ARBA" id="ARBA00022679"/>
    </source>
</evidence>
<keyword evidence="7 16" id="KW-0418">Kinase</keyword>
<dbReference type="SUPFAM" id="SSF52738">
    <property type="entry name" value="Methylesterase CheB, C-terminal domain"/>
    <property type="match status" value="1"/>
</dbReference>
<feature type="domain" description="CheB-type methylesterase" evidence="14">
    <location>
        <begin position="5"/>
        <end position="192"/>
    </location>
</feature>
<evidence type="ECO:0000259" key="11">
    <source>
        <dbReference type="PROSITE" id="PS50109"/>
    </source>
</evidence>
<dbReference type="PROSITE" id="PS50122">
    <property type="entry name" value="CHEB"/>
    <property type="match status" value="1"/>
</dbReference>
<dbReference type="CDD" id="cd00082">
    <property type="entry name" value="HisKA"/>
    <property type="match status" value="1"/>
</dbReference>
<accession>A0AAD0NA81</accession>
<dbReference type="PRINTS" id="PR00996">
    <property type="entry name" value="CHERMTFRASE"/>
</dbReference>
<dbReference type="Gene3D" id="3.40.50.2300">
    <property type="match status" value="1"/>
</dbReference>
<feature type="active site" evidence="8">
    <location>
        <position position="44"/>
    </location>
</feature>
<dbReference type="SMART" id="SM00448">
    <property type="entry name" value="REC"/>
    <property type="match status" value="1"/>
</dbReference>
<dbReference type="Pfam" id="PF02518">
    <property type="entry name" value="HATPase_c"/>
    <property type="match status" value="1"/>
</dbReference>
<dbReference type="Pfam" id="PF01739">
    <property type="entry name" value="CheR"/>
    <property type="match status" value="1"/>
</dbReference>
<evidence type="ECO:0000256" key="7">
    <source>
        <dbReference type="ARBA" id="ARBA00022777"/>
    </source>
</evidence>
<dbReference type="GO" id="GO:0006935">
    <property type="term" value="P:chemotaxis"/>
    <property type="evidence" value="ECO:0007669"/>
    <property type="project" value="UniProtKB-UniRule"/>
</dbReference>
<dbReference type="InterPro" id="IPR000014">
    <property type="entry name" value="PAS"/>
</dbReference>
<dbReference type="CDD" id="cd16922">
    <property type="entry name" value="HATPase_EvgS-ArcB-TorS-like"/>
    <property type="match status" value="1"/>
</dbReference>
<dbReference type="Pfam" id="PF13596">
    <property type="entry name" value="PAS_10"/>
    <property type="match status" value="1"/>
</dbReference>
<evidence type="ECO:0000256" key="8">
    <source>
        <dbReference type="PROSITE-ProRule" id="PRU00050"/>
    </source>
</evidence>
<evidence type="ECO:0000313" key="16">
    <source>
        <dbReference type="EMBL" id="AWG30667.1"/>
    </source>
</evidence>
<dbReference type="PANTHER" id="PTHR24422">
    <property type="entry name" value="CHEMOTAXIS PROTEIN METHYLTRANSFERASE"/>
    <property type="match status" value="1"/>
</dbReference>
<protein>
    <recommendedName>
        <fullName evidence="3">histidine kinase</fullName>
        <ecNumber evidence="3">2.7.13.3</ecNumber>
    </recommendedName>
</protein>
<organism evidence="16 17">
    <name type="scientific">Burkholderia cenocepacia</name>
    <dbReference type="NCBI Taxonomy" id="95486"/>
    <lineage>
        <taxon>Bacteria</taxon>
        <taxon>Pseudomonadati</taxon>
        <taxon>Pseudomonadota</taxon>
        <taxon>Betaproteobacteria</taxon>
        <taxon>Burkholderiales</taxon>
        <taxon>Burkholderiaceae</taxon>
        <taxon>Burkholderia</taxon>
        <taxon>Burkholderia cepacia complex</taxon>
    </lineage>
</organism>
<dbReference type="CDD" id="cd00130">
    <property type="entry name" value="PAS"/>
    <property type="match status" value="1"/>
</dbReference>
<dbReference type="InterPro" id="IPR022642">
    <property type="entry name" value="CheR_C"/>
</dbReference>
<dbReference type="InterPro" id="IPR035909">
    <property type="entry name" value="CheB_C"/>
</dbReference>
<dbReference type="Gene3D" id="3.40.50.150">
    <property type="entry name" value="Vaccinia Virus protein VP39"/>
    <property type="match status" value="1"/>
</dbReference>
<dbReference type="EMBL" id="CP021069">
    <property type="protein sequence ID" value="AWG30667.1"/>
    <property type="molecule type" value="Genomic_DNA"/>
</dbReference>
<dbReference type="Gene3D" id="3.40.50.180">
    <property type="entry name" value="Methylesterase CheB, C-terminal domain"/>
    <property type="match status" value="1"/>
</dbReference>
<dbReference type="InterPro" id="IPR000673">
    <property type="entry name" value="Sig_transdc_resp-reg_Me-estase"/>
</dbReference>
<dbReference type="GO" id="GO:0005737">
    <property type="term" value="C:cytoplasm"/>
    <property type="evidence" value="ECO:0007669"/>
    <property type="project" value="InterPro"/>
</dbReference>
<keyword evidence="4 8" id="KW-0145">Chemotaxis</keyword>
<comment type="subcellular location">
    <subcellularLocation>
        <location evidence="2">Cell inner membrane</location>
        <topology evidence="2">Multi-pass membrane protein</topology>
    </subcellularLocation>
</comment>
<feature type="domain" description="Response regulatory" evidence="12">
    <location>
        <begin position="1101"/>
        <end position="1218"/>
    </location>
</feature>